<reference evidence="1 2" key="1">
    <citation type="submission" date="2021-03" db="EMBL/GenBank/DDBJ databases">
        <title>Genomic Encyclopedia of Type Strains, Phase IV (KMG-IV): sequencing the most valuable type-strain genomes for metagenomic binning, comparative biology and taxonomic classification.</title>
        <authorList>
            <person name="Goeker M."/>
        </authorList>
    </citation>
    <scope>NUCLEOTIDE SEQUENCE [LARGE SCALE GENOMIC DNA]</scope>
    <source>
        <strain evidence="1 2">DSM 24004</strain>
    </source>
</reference>
<keyword evidence="2" id="KW-1185">Reference proteome</keyword>
<dbReference type="InterPro" id="IPR054688">
    <property type="entry name" value="CD1247_N"/>
</dbReference>
<organism evidence="1 2">
    <name type="scientific">Sedimentibacter acidaminivorans</name>
    <dbReference type="NCBI Taxonomy" id="913099"/>
    <lineage>
        <taxon>Bacteria</taxon>
        <taxon>Bacillati</taxon>
        <taxon>Bacillota</taxon>
        <taxon>Tissierellia</taxon>
        <taxon>Sedimentibacter</taxon>
    </lineage>
</organism>
<dbReference type="Proteomes" id="UP001519342">
    <property type="component" value="Unassembled WGS sequence"/>
</dbReference>
<sequence length="115" mass="13574">MDFLYEKISYLKGLADGLDVKSDTKEGKLFNAMLEVIEEIADGMSDIVEEQEEMNEYLDLLDEDLTTIEEELFDDIEIDEDEDYDFDDDDYYDDDYYDDDFVENCDCCETLPEED</sequence>
<evidence type="ECO:0000313" key="1">
    <source>
        <dbReference type="EMBL" id="MBP1927322.1"/>
    </source>
</evidence>
<evidence type="ECO:0000313" key="2">
    <source>
        <dbReference type="Proteomes" id="UP001519342"/>
    </source>
</evidence>
<dbReference type="NCBIfam" id="NF045650">
    <property type="entry name" value="CD1247_Nterm"/>
    <property type="match status" value="1"/>
</dbReference>
<gene>
    <name evidence="1" type="ORF">J2Z76_003219</name>
</gene>
<dbReference type="RefSeq" id="WP_209513030.1">
    <property type="nucleotide sequence ID" value="NZ_JAGGKS010000012.1"/>
</dbReference>
<proteinExistence type="predicted"/>
<accession>A0ABS4GI01</accession>
<name>A0ABS4GI01_9FIRM</name>
<dbReference type="EMBL" id="JAGGKS010000012">
    <property type="protein sequence ID" value="MBP1927322.1"/>
    <property type="molecule type" value="Genomic_DNA"/>
</dbReference>
<comment type="caution">
    <text evidence="1">The sequence shown here is derived from an EMBL/GenBank/DDBJ whole genome shotgun (WGS) entry which is preliminary data.</text>
</comment>
<protein>
    <recommendedName>
        <fullName evidence="3">DNA primase</fullName>
    </recommendedName>
</protein>
<evidence type="ECO:0008006" key="3">
    <source>
        <dbReference type="Google" id="ProtNLM"/>
    </source>
</evidence>